<dbReference type="Gramene" id="Psat04G0313200-T1">
    <property type="protein sequence ID" value="KAI5418788.1"/>
    <property type="gene ID" value="KIW84_043132"/>
</dbReference>
<evidence type="ECO:0000313" key="7">
    <source>
        <dbReference type="Proteomes" id="UP001058974"/>
    </source>
</evidence>
<organism evidence="6 7">
    <name type="scientific">Pisum sativum</name>
    <name type="common">Garden pea</name>
    <name type="synonym">Lathyrus oleraceus</name>
    <dbReference type="NCBI Taxonomy" id="3888"/>
    <lineage>
        <taxon>Eukaryota</taxon>
        <taxon>Viridiplantae</taxon>
        <taxon>Streptophyta</taxon>
        <taxon>Embryophyta</taxon>
        <taxon>Tracheophyta</taxon>
        <taxon>Spermatophyta</taxon>
        <taxon>Magnoliopsida</taxon>
        <taxon>eudicotyledons</taxon>
        <taxon>Gunneridae</taxon>
        <taxon>Pentapetalae</taxon>
        <taxon>rosids</taxon>
        <taxon>fabids</taxon>
        <taxon>Fabales</taxon>
        <taxon>Fabaceae</taxon>
        <taxon>Papilionoideae</taxon>
        <taxon>50 kb inversion clade</taxon>
        <taxon>NPAAA clade</taxon>
        <taxon>Hologalegina</taxon>
        <taxon>IRL clade</taxon>
        <taxon>Fabeae</taxon>
        <taxon>Lathyrus</taxon>
    </lineage>
</organism>
<dbReference type="PROSITE" id="PS00375">
    <property type="entry name" value="UDPGT"/>
    <property type="match status" value="1"/>
</dbReference>
<dbReference type="InterPro" id="IPR002213">
    <property type="entry name" value="UDP_glucos_trans"/>
</dbReference>
<accession>A0A9D4XEF5</accession>
<evidence type="ECO:0000256" key="2">
    <source>
        <dbReference type="ARBA" id="ARBA00022676"/>
    </source>
</evidence>
<keyword evidence="3 4" id="KW-0808">Transferase</keyword>
<dbReference type="PANTHER" id="PTHR48046:SF1">
    <property type="entry name" value="GLYCOSYLTRANSFERASE-RELATED"/>
    <property type="match status" value="1"/>
</dbReference>
<gene>
    <name evidence="6" type="ORF">KIW84_043132</name>
</gene>
<dbReference type="AlphaFoldDB" id="A0A9D4XEF5"/>
<dbReference type="EMBL" id="JAMSHJ010000004">
    <property type="protein sequence ID" value="KAI5418788.1"/>
    <property type="molecule type" value="Genomic_DNA"/>
</dbReference>
<keyword evidence="7" id="KW-1185">Reference proteome</keyword>
<evidence type="ECO:0000256" key="5">
    <source>
        <dbReference type="RuleBase" id="RU362057"/>
    </source>
</evidence>
<sequence length="510" mass="56351">MDLHKPAHLVLLSSPGLGHLIPMIELGKRFLIHHKFKLTILAITSQTSHTESQILRSATNPSLYTIIQIPSPNISSLLPPSAAVATRIYLTMRHSLPSIKSTLTNLPIPPSSLIVDIFGTEALTLAQQLNIPKFVYVASHAWFLSLWVYSPVLDKQIQGQYTDQKEPFKIPGCKPVRPEDLVDPMLDRNDLQHKEYLVSANNLSKSDAVLVNTWDDLQHRDLKALNGELSGVMKVPVFAVGPLVRQTESETGQDTELIIQWLNKQPKESVIYVSFGSGGTVSYEQIKEIAFGLELSKQRFVWVVRAPTAESADAAFFTTGSNNVLDDEFDEIRKHFPEGFVERIKNVGLLVNEWAPQVTVLKHPSIGGFVSHCGWGSVLESLTNGVPMVAWPLYAEQKMNATLLAEELGVAVKTTVSPAKYVVGREEIARLVTNLVGQNGKSNNPMRDKVREIKVSADKSLCQGGSSYTAMSKVAKVIERGELIAIKKNVETNEGMNIDGKNIAYYGSYN</sequence>
<evidence type="ECO:0000313" key="6">
    <source>
        <dbReference type="EMBL" id="KAI5418788.1"/>
    </source>
</evidence>
<dbReference type="CDD" id="cd03784">
    <property type="entry name" value="GT1_Gtf-like"/>
    <property type="match status" value="1"/>
</dbReference>
<reference evidence="6 7" key="1">
    <citation type="journal article" date="2022" name="Nat. Genet.">
        <title>Improved pea reference genome and pan-genome highlight genomic features and evolutionary characteristics.</title>
        <authorList>
            <person name="Yang T."/>
            <person name="Liu R."/>
            <person name="Luo Y."/>
            <person name="Hu S."/>
            <person name="Wang D."/>
            <person name="Wang C."/>
            <person name="Pandey M.K."/>
            <person name="Ge S."/>
            <person name="Xu Q."/>
            <person name="Li N."/>
            <person name="Li G."/>
            <person name="Huang Y."/>
            <person name="Saxena R.K."/>
            <person name="Ji Y."/>
            <person name="Li M."/>
            <person name="Yan X."/>
            <person name="He Y."/>
            <person name="Liu Y."/>
            <person name="Wang X."/>
            <person name="Xiang C."/>
            <person name="Varshney R.K."/>
            <person name="Ding H."/>
            <person name="Gao S."/>
            <person name="Zong X."/>
        </authorList>
    </citation>
    <scope>NUCLEOTIDE SEQUENCE [LARGE SCALE GENOMIC DNA]</scope>
    <source>
        <strain evidence="6 7">cv. Zhongwan 6</strain>
    </source>
</reference>
<name>A0A9D4XEF5_PEA</name>
<protein>
    <recommendedName>
        <fullName evidence="5">Glycosyltransferase</fullName>
        <ecNumber evidence="5">2.4.1.-</ecNumber>
    </recommendedName>
</protein>
<dbReference type="SUPFAM" id="SSF53756">
    <property type="entry name" value="UDP-Glycosyltransferase/glycogen phosphorylase"/>
    <property type="match status" value="1"/>
</dbReference>
<comment type="caution">
    <text evidence="6">The sequence shown here is derived from an EMBL/GenBank/DDBJ whole genome shotgun (WGS) entry which is preliminary data.</text>
</comment>
<dbReference type="FunFam" id="3.40.50.2000:FF:000056">
    <property type="entry name" value="Glycosyltransferase"/>
    <property type="match status" value="1"/>
</dbReference>
<dbReference type="Gene3D" id="3.40.50.2000">
    <property type="entry name" value="Glycogen Phosphorylase B"/>
    <property type="match status" value="2"/>
</dbReference>
<dbReference type="Proteomes" id="UP001058974">
    <property type="component" value="Chromosome 4"/>
</dbReference>
<dbReference type="InterPro" id="IPR035595">
    <property type="entry name" value="UDP_glycos_trans_CS"/>
</dbReference>
<dbReference type="GO" id="GO:0008194">
    <property type="term" value="F:UDP-glycosyltransferase activity"/>
    <property type="evidence" value="ECO:0007669"/>
    <property type="project" value="InterPro"/>
</dbReference>
<comment type="similarity">
    <text evidence="1 4">Belongs to the UDP-glycosyltransferase family.</text>
</comment>
<keyword evidence="2 4" id="KW-0328">Glycosyltransferase</keyword>
<dbReference type="OrthoDB" id="5835829at2759"/>
<proteinExistence type="inferred from homology"/>
<dbReference type="EC" id="2.4.1.-" evidence="5"/>
<dbReference type="PANTHER" id="PTHR48046">
    <property type="entry name" value="UDP-GLYCOSYLTRANSFERASE 72E1"/>
    <property type="match status" value="1"/>
</dbReference>
<evidence type="ECO:0000256" key="1">
    <source>
        <dbReference type="ARBA" id="ARBA00009995"/>
    </source>
</evidence>
<evidence type="ECO:0000256" key="3">
    <source>
        <dbReference type="ARBA" id="ARBA00022679"/>
    </source>
</evidence>
<dbReference type="Pfam" id="PF00201">
    <property type="entry name" value="UDPGT"/>
    <property type="match status" value="1"/>
</dbReference>
<evidence type="ECO:0000256" key="4">
    <source>
        <dbReference type="RuleBase" id="RU003718"/>
    </source>
</evidence>